<dbReference type="AlphaFoldDB" id="A0A1I2EJM4"/>
<organism evidence="1 2">
    <name type="scientific">Paenibacillus algorifonticola</name>
    <dbReference type="NCBI Taxonomy" id="684063"/>
    <lineage>
        <taxon>Bacteria</taxon>
        <taxon>Bacillati</taxon>
        <taxon>Bacillota</taxon>
        <taxon>Bacilli</taxon>
        <taxon>Bacillales</taxon>
        <taxon>Paenibacillaceae</taxon>
        <taxon>Paenibacillus</taxon>
    </lineage>
</organism>
<name>A0A1I2EJM4_9BACL</name>
<dbReference type="EMBL" id="FONN01000009">
    <property type="protein sequence ID" value="SFE92611.1"/>
    <property type="molecule type" value="Genomic_DNA"/>
</dbReference>
<gene>
    <name evidence="1" type="ORF">SAMN04487969_109141</name>
</gene>
<dbReference type="Proteomes" id="UP000183410">
    <property type="component" value="Unassembled WGS sequence"/>
</dbReference>
<keyword evidence="2" id="KW-1185">Reference proteome</keyword>
<dbReference type="RefSeq" id="WP_082110875.1">
    <property type="nucleotide sequence ID" value="NZ_FONN01000009.1"/>
</dbReference>
<evidence type="ECO:0000313" key="1">
    <source>
        <dbReference type="EMBL" id="SFE92611.1"/>
    </source>
</evidence>
<proteinExistence type="predicted"/>
<dbReference type="Pfam" id="PF13072">
    <property type="entry name" value="MciZ"/>
    <property type="match status" value="1"/>
</dbReference>
<dbReference type="InterPro" id="IPR025177">
    <property type="entry name" value="MciZ"/>
</dbReference>
<evidence type="ECO:0008006" key="3">
    <source>
        <dbReference type="Google" id="ProtNLM"/>
    </source>
</evidence>
<accession>A0A1I2EJM4</accession>
<evidence type="ECO:0000313" key="2">
    <source>
        <dbReference type="Proteomes" id="UP000183410"/>
    </source>
</evidence>
<protein>
    <recommendedName>
        <fullName evidence="3">Z-ring formation inhibitor MciZ</fullName>
    </recommendedName>
</protein>
<dbReference type="OrthoDB" id="2990038at2"/>
<reference evidence="2" key="1">
    <citation type="submission" date="2016-10" db="EMBL/GenBank/DDBJ databases">
        <authorList>
            <person name="Varghese N."/>
            <person name="Submissions S."/>
        </authorList>
    </citation>
    <scope>NUCLEOTIDE SEQUENCE [LARGE SCALE GENOMIC DNA]</scope>
    <source>
        <strain evidence="2">CGMCC 1.10223</strain>
    </source>
</reference>
<sequence>MKTYTSVSHLRLVGKAWEIRHQLRLMSCKAASGASEPLASFLTRTSS</sequence>